<evidence type="ECO:0000259" key="1">
    <source>
        <dbReference type="Pfam" id="PF04149"/>
    </source>
</evidence>
<evidence type="ECO:0000313" key="3">
    <source>
        <dbReference type="Proteomes" id="UP001142374"/>
    </source>
</evidence>
<name>A0A9X2LDJ4_9ACTN</name>
<dbReference type="Proteomes" id="UP001142374">
    <property type="component" value="Unassembled WGS sequence"/>
</dbReference>
<evidence type="ECO:0000313" key="2">
    <source>
        <dbReference type="EMBL" id="MCQ8769337.1"/>
    </source>
</evidence>
<reference evidence="2" key="1">
    <citation type="submission" date="2022-06" db="EMBL/GenBank/DDBJ databases">
        <title>WGS of actinobacteria.</title>
        <authorList>
            <person name="Thawai C."/>
        </authorList>
    </citation>
    <scope>NUCLEOTIDE SEQUENCE</scope>
    <source>
        <strain evidence="2">AA8</strain>
    </source>
</reference>
<keyword evidence="3" id="KW-1185">Reference proteome</keyword>
<organism evidence="2 3">
    <name type="scientific">Streptomyces telluris</name>
    <dbReference type="NCBI Taxonomy" id="2720021"/>
    <lineage>
        <taxon>Bacteria</taxon>
        <taxon>Bacillati</taxon>
        <taxon>Actinomycetota</taxon>
        <taxon>Actinomycetes</taxon>
        <taxon>Kitasatosporales</taxon>
        <taxon>Streptomycetaceae</taxon>
        <taxon>Streptomyces</taxon>
    </lineage>
</organism>
<proteinExistence type="predicted"/>
<dbReference type="AlphaFoldDB" id="A0A9X2LDJ4"/>
<dbReference type="EMBL" id="JANIID010000003">
    <property type="protein sequence ID" value="MCQ8769337.1"/>
    <property type="molecule type" value="Genomic_DNA"/>
</dbReference>
<feature type="domain" description="DUF397" evidence="1">
    <location>
        <begin position="4"/>
        <end position="56"/>
    </location>
</feature>
<accession>A0A9X2LDJ4</accession>
<dbReference type="InterPro" id="IPR007278">
    <property type="entry name" value="DUF397"/>
</dbReference>
<protein>
    <submittedName>
        <fullName evidence="2">DUF397 domain-containing protein</fullName>
    </submittedName>
</protein>
<sequence length="62" mass="6393">MGSAWQKSTYSGTGDGNDCVEVVAEGDVIALREIDTPVTVVRATPHALGALIRTLKAGAGHE</sequence>
<dbReference type="Pfam" id="PF04149">
    <property type="entry name" value="DUF397"/>
    <property type="match status" value="1"/>
</dbReference>
<gene>
    <name evidence="2" type="ORF">NQU55_06015</name>
</gene>
<comment type="caution">
    <text evidence="2">The sequence shown here is derived from an EMBL/GenBank/DDBJ whole genome shotgun (WGS) entry which is preliminary data.</text>
</comment>
<dbReference type="RefSeq" id="WP_168094657.1">
    <property type="nucleotide sequence ID" value="NZ_JAATER010000281.1"/>
</dbReference>